<feature type="transmembrane region" description="Helical" evidence="7">
    <location>
        <begin position="249"/>
        <end position="267"/>
    </location>
</feature>
<feature type="transmembrane region" description="Helical" evidence="7">
    <location>
        <begin position="279"/>
        <end position="302"/>
    </location>
</feature>
<proteinExistence type="predicted"/>
<feature type="transmembrane region" description="Helical" evidence="7">
    <location>
        <begin position="408"/>
        <end position="429"/>
    </location>
</feature>
<gene>
    <name evidence="9" type="ORF">ENQ77_06405</name>
</gene>
<evidence type="ECO:0000256" key="2">
    <source>
        <dbReference type="ARBA" id="ARBA00022475"/>
    </source>
</evidence>
<dbReference type="InterPro" id="IPR010656">
    <property type="entry name" value="DctM"/>
</dbReference>
<feature type="transmembrane region" description="Helical" evidence="7">
    <location>
        <begin position="322"/>
        <end position="352"/>
    </location>
</feature>
<name>A0A7C2K3W0_UNCW3</name>
<comment type="caution">
    <text evidence="9">The sequence shown here is derived from an EMBL/GenBank/DDBJ whole genome shotgun (WGS) entry which is preliminary data.</text>
</comment>
<evidence type="ECO:0000313" key="9">
    <source>
        <dbReference type="EMBL" id="HEN28264.1"/>
    </source>
</evidence>
<feature type="transmembrane region" description="Helical" evidence="7">
    <location>
        <begin position="60"/>
        <end position="80"/>
    </location>
</feature>
<evidence type="ECO:0000256" key="6">
    <source>
        <dbReference type="ARBA" id="ARBA00023136"/>
    </source>
</evidence>
<feature type="transmembrane region" description="Helical" evidence="7">
    <location>
        <begin position="142"/>
        <end position="169"/>
    </location>
</feature>
<feature type="domain" description="TRAP C4-dicarboxylate transport system permease DctM subunit" evidence="8">
    <location>
        <begin position="11"/>
        <end position="425"/>
    </location>
</feature>
<dbReference type="PANTHER" id="PTHR33362">
    <property type="entry name" value="SIALIC ACID TRAP TRANSPORTER PERMEASE PROTEIN SIAT-RELATED"/>
    <property type="match status" value="1"/>
</dbReference>
<feature type="transmembrane region" description="Helical" evidence="7">
    <location>
        <begin position="181"/>
        <end position="201"/>
    </location>
</feature>
<accession>A0A7C2K3W0</accession>
<keyword evidence="6 7" id="KW-0472">Membrane</keyword>
<dbReference type="InterPro" id="IPR004681">
    <property type="entry name" value="TRAP_DctM"/>
</dbReference>
<dbReference type="NCBIfam" id="TIGR00786">
    <property type="entry name" value="dctM"/>
    <property type="match status" value="1"/>
</dbReference>
<dbReference type="GO" id="GO:0022857">
    <property type="term" value="F:transmembrane transporter activity"/>
    <property type="evidence" value="ECO:0007669"/>
    <property type="project" value="TreeGrafter"/>
</dbReference>
<feature type="transmembrane region" description="Helical" evidence="7">
    <location>
        <begin position="6"/>
        <end position="39"/>
    </location>
</feature>
<evidence type="ECO:0000256" key="5">
    <source>
        <dbReference type="ARBA" id="ARBA00022989"/>
    </source>
</evidence>
<feature type="transmembrane region" description="Helical" evidence="7">
    <location>
        <begin position="100"/>
        <end position="130"/>
    </location>
</feature>
<evidence type="ECO:0000256" key="3">
    <source>
        <dbReference type="ARBA" id="ARBA00022519"/>
    </source>
</evidence>
<evidence type="ECO:0000259" key="8">
    <source>
        <dbReference type="Pfam" id="PF06808"/>
    </source>
</evidence>
<evidence type="ECO:0000256" key="4">
    <source>
        <dbReference type="ARBA" id="ARBA00022692"/>
    </source>
</evidence>
<dbReference type="PIRSF" id="PIRSF006066">
    <property type="entry name" value="HI0050"/>
    <property type="match status" value="1"/>
</dbReference>
<keyword evidence="2" id="KW-1003">Cell membrane</keyword>
<keyword evidence="3" id="KW-0997">Cell inner membrane</keyword>
<dbReference type="GO" id="GO:0005886">
    <property type="term" value="C:plasma membrane"/>
    <property type="evidence" value="ECO:0007669"/>
    <property type="project" value="UniProtKB-SubCell"/>
</dbReference>
<dbReference type="Pfam" id="PF06808">
    <property type="entry name" value="DctM"/>
    <property type="match status" value="1"/>
</dbReference>
<comment type="subcellular location">
    <subcellularLocation>
        <location evidence="1">Cell inner membrane</location>
        <topology evidence="1">Multi-pass membrane protein</topology>
    </subcellularLocation>
</comment>
<feature type="transmembrane region" description="Helical" evidence="7">
    <location>
        <begin position="222"/>
        <end position="243"/>
    </location>
</feature>
<organism evidence="9">
    <name type="scientific">candidate division WOR-3 bacterium</name>
    <dbReference type="NCBI Taxonomy" id="2052148"/>
    <lineage>
        <taxon>Bacteria</taxon>
        <taxon>Bacteria division WOR-3</taxon>
    </lineage>
</organism>
<dbReference type="PANTHER" id="PTHR33362:SF5">
    <property type="entry name" value="C4-DICARBOXYLATE TRAP TRANSPORTER LARGE PERMEASE PROTEIN DCTM"/>
    <property type="match status" value="1"/>
</dbReference>
<keyword evidence="4 7" id="KW-0812">Transmembrane</keyword>
<dbReference type="AlphaFoldDB" id="A0A7C2K3W0"/>
<feature type="transmembrane region" description="Helical" evidence="7">
    <location>
        <begin position="364"/>
        <end position="388"/>
    </location>
</feature>
<sequence length="435" mass="46448">MEPVNVGIVGIILLIILFAIKVPVAFAMGIMGFLGFSYLAGLDAALNMVAVELLNVFSSYTLTSVVAMFVLMGCIAFRTGMSERIFDASHVILGNLRGGLAIASVIGCAAFAAICGSTNATAAAMGLVSLPQMKKYNYDDSLATGCLASAGTLGILIPPSALLVIYGIIAEQSIGKLFLGGIIPGIILTFAFIIAISIVCWRNPLLGPPGPPTSFIMKIKALPAMIEVLIVFALVMGGLMTGWFTPTQAGAAGSLAVVLIALVRKNISWKAMVEASKDTLLITCMVMFVLYGATLFSRFMAVTQIPFNLSGWISSVRAPRELIMIIILFMHLVGGCFMDGLAMIMLTVPILLPTVVSLGYDPIWFGILITLMVEMAAITPPVGINVYVIKGIAPDVPLETIFRGIFPFLWALIFVTFLIIFFPQLVLFLPRQVAF</sequence>
<keyword evidence="5 7" id="KW-1133">Transmembrane helix</keyword>
<evidence type="ECO:0000256" key="7">
    <source>
        <dbReference type="SAM" id="Phobius"/>
    </source>
</evidence>
<protein>
    <submittedName>
        <fullName evidence="9">TRAP transporter large permease</fullName>
    </submittedName>
</protein>
<dbReference type="EMBL" id="DSOL01000182">
    <property type="protein sequence ID" value="HEN28264.1"/>
    <property type="molecule type" value="Genomic_DNA"/>
</dbReference>
<evidence type="ECO:0000256" key="1">
    <source>
        <dbReference type="ARBA" id="ARBA00004429"/>
    </source>
</evidence>
<reference evidence="9" key="1">
    <citation type="journal article" date="2020" name="mSystems">
        <title>Genome- and Community-Level Interaction Insights into Carbon Utilization and Element Cycling Functions of Hydrothermarchaeota in Hydrothermal Sediment.</title>
        <authorList>
            <person name="Zhou Z."/>
            <person name="Liu Y."/>
            <person name="Xu W."/>
            <person name="Pan J."/>
            <person name="Luo Z.H."/>
            <person name="Li M."/>
        </authorList>
    </citation>
    <scope>NUCLEOTIDE SEQUENCE [LARGE SCALE GENOMIC DNA]</scope>
    <source>
        <strain evidence="9">SpSt-34</strain>
    </source>
</reference>